<dbReference type="GO" id="GO:0006865">
    <property type="term" value="P:amino acid transport"/>
    <property type="evidence" value="ECO:0007669"/>
    <property type="project" value="UniProtKB-KW"/>
</dbReference>
<dbReference type="InterPro" id="IPR051010">
    <property type="entry name" value="BCAA_transport"/>
</dbReference>
<dbReference type="Pfam" id="PF13458">
    <property type="entry name" value="Peripla_BP_6"/>
    <property type="match status" value="1"/>
</dbReference>
<evidence type="ECO:0000256" key="3">
    <source>
        <dbReference type="ARBA" id="ARBA00022729"/>
    </source>
</evidence>
<dbReference type="InterPro" id="IPR000709">
    <property type="entry name" value="Leu_Ile_Val-bd"/>
</dbReference>
<keyword evidence="2" id="KW-0813">Transport</keyword>
<keyword evidence="3 6" id="KW-0732">Signal</keyword>
<dbReference type="RefSeq" id="WP_146688027.1">
    <property type="nucleotide sequence ID" value="NZ_LT629750.1"/>
</dbReference>
<proteinExistence type="inferred from homology"/>
<evidence type="ECO:0000256" key="1">
    <source>
        <dbReference type="ARBA" id="ARBA00010062"/>
    </source>
</evidence>
<feature type="domain" description="Leucine-binding protein" evidence="7">
    <location>
        <begin position="32"/>
        <end position="368"/>
    </location>
</feature>
<gene>
    <name evidence="8" type="ORF">SAMN05444158_3313</name>
</gene>
<evidence type="ECO:0000256" key="2">
    <source>
        <dbReference type="ARBA" id="ARBA00022448"/>
    </source>
</evidence>
<name>A0A1H1VA78_9BRAD</name>
<dbReference type="InterPro" id="IPR028081">
    <property type="entry name" value="Leu-bd"/>
</dbReference>
<dbReference type="PRINTS" id="PR00337">
    <property type="entry name" value="LEUILEVALBP"/>
</dbReference>
<feature type="region of interest" description="Disordered" evidence="5">
    <location>
        <begin position="338"/>
        <end position="357"/>
    </location>
</feature>
<dbReference type="SUPFAM" id="SSF53822">
    <property type="entry name" value="Periplasmic binding protein-like I"/>
    <property type="match status" value="1"/>
</dbReference>
<dbReference type="InterPro" id="IPR028082">
    <property type="entry name" value="Peripla_BP_I"/>
</dbReference>
<evidence type="ECO:0000313" key="8">
    <source>
        <dbReference type="EMBL" id="SDS81540.1"/>
    </source>
</evidence>
<comment type="similarity">
    <text evidence="1">Belongs to the leucine-binding protein family.</text>
</comment>
<keyword evidence="9" id="KW-1185">Reference proteome</keyword>
<evidence type="ECO:0000313" key="9">
    <source>
        <dbReference type="Proteomes" id="UP000243904"/>
    </source>
</evidence>
<feature type="signal peptide" evidence="6">
    <location>
        <begin position="1"/>
        <end position="21"/>
    </location>
</feature>
<dbReference type="Gene3D" id="3.40.50.2300">
    <property type="match status" value="2"/>
</dbReference>
<feature type="region of interest" description="Disordered" evidence="5">
    <location>
        <begin position="374"/>
        <end position="396"/>
    </location>
</feature>
<evidence type="ECO:0000256" key="6">
    <source>
        <dbReference type="SAM" id="SignalP"/>
    </source>
</evidence>
<evidence type="ECO:0000259" key="7">
    <source>
        <dbReference type="Pfam" id="PF13458"/>
    </source>
</evidence>
<dbReference type="EMBL" id="LT629750">
    <property type="protein sequence ID" value="SDS81540.1"/>
    <property type="molecule type" value="Genomic_DNA"/>
</dbReference>
<evidence type="ECO:0000256" key="4">
    <source>
        <dbReference type="ARBA" id="ARBA00022970"/>
    </source>
</evidence>
<keyword evidence="4" id="KW-0029">Amino-acid transport</keyword>
<reference evidence="9" key="1">
    <citation type="submission" date="2016-10" db="EMBL/GenBank/DDBJ databases">
        <authorList>
            <person name="Varghese N."/>
            <person name="Submissions S."/>
        </authorList>
    </citation>
    <scope>NUCLEOTIDE SEQUENCE [LARGE SCALE GENOMIC DNA]</scope>
    <source>
        <strain evidence="9">GAS369</strain>
    </source>
</reference>
<feature type="chain" id="PRO_5009263098" evidence="6">
    <location>
        <begin position="22"/>
        <end position="396"/>
    </location>
</feature>
<organism evidence="8 9">
    <name type="scientific">Bradyrhizobium canariense</name>
    <dbReference type="NCBI Taxonomy" id="255045"/>
    <lineage>
        <taxon>Bacteria</taxon>
        <taxon>Pseudomonadati</taxon>
        <taxon>Pseudomonadota</taxon>
        <taxon>Alphaproteobacteria</taxon>
        <taxon>Hyphomicrobiales</taxon>
        <taxon>Nitrobacteraceae</taxon>
        <taxon>Bradyrhizobium</taxon>
    </lineage>
</organism>
<protein>
    <submittedName>
        <fullName evidence="8">Branched-chain amino acid transport system substrate-binding protein</fullName>
    </submittedName>
</protein>
<dbReference type="PANTHER" id="PTHR30483:SF6">
    <property type="entry name" value="PERIPLASMIC BINDING PROTEIN OF ABC TRANSPORTER FOR NATURAL AMINO ACIDS"/>
    <property type="match status" value="1"/>
</dbReference>
<evidence type="ECO:0000256" key="5">
    <source>
        <dbReference type="SAM" id="MobiDB-lite"/>
    </source>
</evidence>
<dbReference type="AlphaFoldDB" id="A0A1H1VA78"/>
<dbReference type="PANTHER" id="PTHR30483">
    <property type="entry name" value="LEUCINE-SPECIFIC-BINDING PROTEIN"/>
    <property type="match status" value="1"/>
</dbReference>
<dbReference type="Proteomes" id="UP000243904">
    <property type="component" value="Chromosome I"/>
</dbReference>
<sequence length="396" mass="42318">MRFRLSALMSAAAYIAVVSFGAPKDAAAEDVVKVGLIAPLSGPFAALGDSIDRGARLYEKIHGKEVPAVQVIRRDDAGVPDNTRRIAQELIVRDGVKVLTGIALSPQGFALAKIATEAKVPVALMNATTSSLTRSSPYFVRFSYTQWQTAYPMGVWAAKHGIKVSASLVADYAAGTDSEAAFKKGFEENGGKVVSAVRAPMVTTDYLPFMERLKSEKPEAVFIFVNNGRMPAVAKAFNDAGLREAGVKLIGPGDNALDDELPNMPPDVVGFISAATYAAASKNDGNVDFVKAWKAEYGEDALPNVTAVSGWDTMSAIYAAVKEVGPHADGPAMLKSLSNWKGTSSPRGDVSIDPQSRDIVQPIKMNKVEIVNGRPGNVTFEEDPPQKDPWKTFNPE</sequence>
<accession>A0A1H1VA78</accession>